<dbReference type="InterPro" id="IPR002477">
    <property type="entry name" value="Peptidoglycan-bd-like"/>
</dbReference>
<dbReference type="SMART" id="SM00671">
    <property type="entry name" value="SEL1"/>
    <property type="match status" value="4"/>
</dbReference>
<dbReference type="InterPro" id="IPR050767">
    <property type="entry name" value="Sel1_AlgK"/>
</dbReference>
<dbReference type="Pfam" id="PF01471">
    <property type="entry name" value="PG_binding_1"/>
    <property type="match status" value="1"/>
</dbReference>
<accession>A0A916W6Y4</accession>
<gene>
    <name evidence="3" type="ORF">GCM10011385_29410</name>
</gene>
<dbReference type="EMBL" id="BMIF01000009">
    <property type="protein sequence ID" value="GGA73573.1"/>
    <property type="molecule type" value="Genomic_DNA"/>
</dbReference>
<reference evidence="3" key="1">
    <citation type="journal article" date="2014" name="Int. J. Syst. Evol. Microbiol.">
        <title>Complete genome sequence of Corynebacterium casei LMG S-19264T (=DSM 44701T), isolated from a smear-ripened cheese.</title>
        <authorList>
            <consortium name="US DOE Joint Genome Institute (JGI-PGF)"/>
            <person name="Walter F."/>
            <person name="Albersmeier A."/>
            <person name="Kalinowski J."/>
            <person name="Ruckert C."/>
        </authorList>
    </citation>
    <scope>NUCLEOTIDE SEQUENCE</scope>
    <source>
        <strain evidence="3">CGMCC 1.15320</strain>
    </source>
</reference>
<evidence type="ECO:0000259" key="2">
    <source>
        <dbReference type="Pfam" id="PF01471"/>
    </source>
</evidence>
<dbReference type="AlphaFoldDB" id="A0A916W6Y4"/>
<dbReference type="PANTHER" id="PTHR11102:SF160">
    <property type="entry name" value="ERAD-ASSOCIATED E3 UBIQUITIN-PROTEIN LIGASE COMPONENT HRD3"/>
    <property type="match status" value="1"/>
</dbReference>
<dbReference type="InterPro" id="IPR011990">
    <property type="entry name" value="TPR-like_helical_dom_sf"/>
</dbReference>
<feature type="compositionally biased region" description="Acidic residues" evidence="1">
    <location>
        <begin position="680"/>
        <end position="689"/>
    </location>
</feature>
<dbReference type="InterPro" id="IPR036366">
    <property type="entry name" value="PGBDSf"/>
</dbReference>
<dbReference type="InterPro" id="IPR006597">
    <property type="entry name" value="Sel1-like"/>
</dbReference>
<feature type="region of interest" description="Disordered" evidence="1">
    <location>
        <begin position="676"/>
        <end position="696"/>
    </location>
</feature>
<reference evidence="3" key="2">
    <citation type="submission" date="2020-09" db="EMBL/GenBank/DDBJ databases">
        <authorList>
            <person name="Sun Q."/>
            <person name="Zhou Y."/>
        </authorList>
    </citation>
    <scope>NUCLEOTIDE SEQUENCE</scope>
    <source>
        <strain evidence="3">CGMCC 1.15320</strain>
    </source>
</reference>
<dbReference type="Gene3D" id="1.25.40.10">
    <property type="entry name" value="Tetratricopeptide repeat domain"/>
    <property type="match status" value="1"/>
</dbReference>
<keyword evidence="4" id="KW-1185">Reference proteome</keyword>
<protein>
    <submittedName>
        <fullName evidence="3">Hemagglutinin</fullName>
    </submittedName>
</protein>
<feature type="region of interest" description="Disordered" evidence="1">
    <location>
        <begin position="605"/>
        <end position="636"/>
    </location>
</feature>
<dbReference type="Proteomes" id="UP000636264">
    <property type="component" value="Unassembled WGS sequence"/>
</dbReference>
<feature type="compositionally biased region" description="Basic and acidic residues" evidence="1">
    <location>
        <begin position="39"/>
        <end position="52"/>
    </location>
</feature>
<evidence type="ECO:0000256" key="1">
    <source>
        <dbReference type="SAM" id="MobiDB-lite"/>
    </source>
</evidence>
<dbReference type="SUPFAM" id="SSF81901">
    <property type="entry name" value="HCP-like"/>
    <property type="match status" value="1"/>
</dbReference>
<feature type="domain" description="Peptidoglycan binding-like" evidence="2">
    <location>
        <begin position="1042"/>
        <end position="1095"/>
    </location>
</feature>
<proteinExistence type="predicted"/>
<comment type="caution">
    <text evidence="3">The sequence shown here is derived from an EMBL/GenBank/DDBJ whole genome shotgun (WGS) entry which is preliminary data.</text>
</comment>
<dbReference type="Gene3D" id="1.10.101.10">
    <property type="entry name" value="PGBD-like superfamily/PGBD"/>
    <property type="match status" value="1"/>
</dbReference>
<evidence type="ECO:0000313" key="3">
    <source>
        <dbReference type="EMBL" id="GGA73573.1"/>
    </source>
</evidence>
<evidence type="ECO:0000313" key="4">
    <source>
        <dbReference type="Proteomes" id="UP000636264"/>
    </source>
</evidence>
<name>A0A916W6Y4_9HYPH</name>
<dbReference type="InterPro" id="IPR036365">
    <property type="entry name" value="PGBD-like_sf"/>
</dbReference>
<sequence>MIAQRLKKLADEAASESNGPVRVSASAAARDPHLSPLERLSRDPLFTRRQDEPQSSVNSLARELGNLRSDLHTIINSGMREEFSHLRHELSDLLAAVPHSRGTEGLEAGLARIARSVAELSERDDRDTHLLQMELGRLKAAIDELLHAEQVRTAQAPLSSDFDALQARLDQVAATIDHIPDLRSVRMLDERMQQLAHALEQLALRSQGDQQHLVTAIDERLDEISRAIAASAALARSSGINPAVLERIEARIGSLARQVDELNDDPTSDTIIEHLIGLSTRVDDLAQKVEVPAQSLERLAHYVQLISERMGSVSLAPETEQMLHGIEAQVSALSNAFTRHQADVLQHGTSLFHDLEQKLVDVVTRLSSTSASASDSTLMAMIDDRFSDLARRMDDVRALGDERTYQALEARLENMANKLYAVTSNGGDPRLLRKLESQVSHLSSLLSQPHQDLAGLARLTPRLEQIERAMTENRASLIDAARQAAEEALQKFAVSQRSEPMDARLQDELQKLEVLTRQTAERNSKTFEAIHDTLVKIVSRLGTLEAEGKSLEGDTPNTFPPFSEPEPVFAQQPVFEETGALFGEKAATDGSLETVKSRFRSLSEAFRRRRKPQQEEQAAIEPSLAGLANDRHEQKEPISDINTILRRVTADRPSFGVRSPDAGKADFIAAARRAATAEAGEPEAFDDETGEPRRRRSISTIVGKHRKHAMVALGGVILLAAGMHWASTLSMGPASPLMDIAKDAPAEPKAVTKQIAAAKKPDPIQTGSIKPASASRKANAEERIIPQHAFAAPDTKIEAAPATAAAKAADAFVPTEADLPAELQVQALREAALQGDAIAYFEIANRLAEGRGMPRNIESAATWYERAADKGLALAQYRIGNMYEKGIGVERDLTKAKTWYKAAAMQGNLTAMHNLGVLYAMGADNDADHRAAVRWFTEAADFDVTDSQFNLAILAAKGLGMQKDMTEAYKWLDIVARKGDTDAASKRDDLARAMEPDQLKIAEGKAKLWKARNVDAAANTVAVPVEWNEPQISSASPEYKQALTNIQHLLNRMGYDAGVPDGIMGAKTRNAIKAFQSKHGLTPSGEIDQDLVKKLLEQNETA</sequence>
<dbReference type="Pfam" id="PF08238">
    <property type="entry name" value="Sel1"/>
    <property type="match status" value="4"/>
</dbReference>
<dbReference type="PANTHER" id="PTHR11102">
    <property type="entry name" value="SEL-1-LIKE PROTEIN"/>
    <property type="match status" value="1"/>
</dbReference>
<organism evidence="3 4">
    <name type="scientific">Nitratireductor aestuarii</name>
    <dbReference type="NCBI Taxonomy" id="1735103"/>
    <lineage>
        <taxon>Bacteria</taxon>
        <taxon>Pseudomonadati</taxon>
        <taxon>Pseudomonadota</taxon>
        <taxon>Alphaproteobacteria</taxon>
        <taxon>Hyphomicrobiales</taxon>
        <taxon>Phyllobacteriaceae</taxon>
        <taxon>Nitratireductor</taxon>
    </lineage>
</organism>
<feature type="region of interest" description="Disordered" evidence="1">
    <location>
        <begin position="5"/>
        <end position="57"/>
    </location>
</feature>
<dbReference type="SUPFAM" id="SSF47090">
    <property type="entry name" value="PGBD-like"/>
    <property type="match status" value="1"/>
</dbReference>